<dbReference type="SUPFAM" id="SSF52266">
    <property type="entry name" value="SGNH hydrolase"/>
    <property type="match status" value="1"/>
</dbReference>
<dbReference type="EMBL" id="CP043329">
    <property type="protein sequence ID" value="QEK50918.1"/>
    <property type="molecule type" value="Genomic_DNA"/>
</dbReference>
<dbReference type="AlphaFoldDB" id="A0A5C0VE10"/>
<organism evidence="3 4">
    <name type="scientific">Pedobacter aquae</name>
    <dbReference type="NCBI Taxonomy" id="2605747"/>
    <lineage>
        <taxon>Bacteria</taxon>
        <taxon>Pseudomonadati</taxon>
        <taxon>Bacteroidota</taxon>
        <taxon>Sphingobacteriia</taxon>
        <taxon>Sphingobacteriales</taxon>
        <taxon>Sphingobacteriaceae</taxon>
        <taxon>Pedobacter</taxon>
    </lineage>
</organism>
<name>A0A5C0VE10_9SPHI</name>
<dbReference type="GO" id="GO:0005975">
    <property type="term" value="P:carbohydrate metabolic process"/>
    <property type="evidence" value="ECO:0007669"/>
    <property type="project" value="TreeGrafter"/>
</dbReference>
<dbReference type="RefSeq" id="WP_149074002.1">
    <property type="nucleotide sequence ID" value="NZ_CP043329.1"/>
</dbReference>
<dbReference type="PANTHER" id="PTHR22901:SF0">
    <property type="entry name" value="SIALATE O-ACETYLESTERASE"/>
    <property type="match status" value="1"/>
</dbReference>
<dbReference type="PANTHER" id="PTHR22901">
    <property type="entry name" value="SIALATE O-ACETYLESTERASE"/>
    <property type="match status" value="1"/>
</dbReference>
<keyword evidence="4" id="KW-1185">Reference proteome</keyword>
<dbReference type="Proteomes" id="UP000323653">
    <property type="component" value="Chromosome"/>
</dbReference>
<dbReference type="InterPro" id="IPR036514">
    <property type="entry name" value="SGNH_hydro_sf"/>
</dbReference>
<evidence type="ECO:0000313" key="4">
    <source>
        <dbReference type="Proteomes" id="UP000323653"/>
    </source>
</evidence>
<feature type="domain" description="Sialate O-acetylesterase" evidence="2">
    <location>
        <begin position="108"/>
        <end position="352"/>
    </location>
</feature>
<evidence type="ECO:0000313" key="3">
    <source>
        <dbReference type="EMBL" id="QEK50918.1"/>
    </source>
</evidence>
<reference evidence="3 4" key="1">
    <citation type="submission" date="2019-08" db="EMBL/GenBank/DDBJ databases">
        <title>Pedobacter sp. nov., isolated from Han river, South Korea.</title>
        <authorList>
            <person name="Lee D.-H."/>
            <person name="Kim Y.-S."/>
            <person name="Hwang E.-M."/>
            <person name="Le Tran T.C."/>
            <person name="Cha C.-J."/>
        </authorList>
    </citation>
    <scope>NUCLEOTIDE SEQUENCE [LARGE SCALE GENOMIC DNA]</scope>
    <source>
        <strain evidence="3 4">CJ43</strain>
    </source>
</reference>
<evidence type="ECO:0000256" key="1">
    <source>
        <dbReference type="ARBA" id="ARBA00022801"/>
    </source>
</evidence>
<dbReference type="GO" id="GO:0001681">
    <property type="term" value="F:sialate O-acetylesterase activity"/>
    <property type="evidence" value="ECO:0007669"/>
    <property type="project" value="InterPro"/>
</dbReference>
<sequence>MILRFYGFVLSLLFFCLSLTAQVKLARVFTDHMVLQQQANVKLWGWTKPNEKLSVYSSWNKKQQTIKANSKGEWWVQLQTPKASFIEQEIRIKSASGEVKLQNILIGEVWLCSGQSNMEMPMKGFKSQPIWEANAAVLKSSNPNIRVYTVPRGSQLLPQDTSKTSFWKVAQPESIANFSATGYYFGRLLQEMLQVPIGLINCSYGGSVAEAWMSKQALQDFKDINIPQRQDSIKSPNRTATLLYNAMLKPIIPYAIKGCIWYQGESNYERPDQYESLFPAVVKQWREEWKQGDFPFYYAQIAPYNYAQLPPYRIGGKYNSAYIRDAQRKVEAKINNSAMAVLLDIGEENNIHPMHKEPVGTRLALLALAQTYGLKGFGYASPAVESTQISGSVITVKFKTAPNGLTSYSKELQQFEIAGTNKQYYPAKAIIQGSTVVVSSPMVKEPVAVRYAFKDFVVGELFSTEGLPLSSFRTDDF</sequence>
<protein>
    <submittedName>
        <fullName evidence="3">Sialate O-acetylesterase</fullName>
    </submittedName>
</protein>
<evidence type="ECO:0000259" key="2">
    <source>
        <dbReference type="Pfam" id="PF03629"/>
    </source>
</evidence>
<keyword evidence="1" id="KW-0378">Hydrolase</keyword>
<proteinExistence type="predicted"/>
<dbReference type="Pfam" id="PF03629">
    <property type="entry name" value="SASA"/>
    <property type="match status" value="1"/>
</dbReference>
<dbReference type="InterPro" id="IPR039329">
    <property type="entry name" value="SIAE"/>
</dbReference>
<accession>A0A5C0VE10</accession>
<dbReference type="Gene3D" id="3.40.50.1110">
    <property type="entry name" value="SGNH hydrolase"/>
    <property type="match status" value="1"/>
</dbReference>
<dbReference type="InterPro" id="IPR005181">
    <property type="entry name" value="SASA"/>
</dbReference>
<dbReference type="KEGG" id="pej:FYC62_03955"/>
<gene>
    <name evidence="3" type="ORF">FYC62_03955</name>
</gene>